<keyword evidence="3" id="KW-1185">Reference proteome</keyword>
<dbReference type="RefSeq" id="XP_022400259.1">
    <property type="nucleotide sequence ID" value="XM_022545360.1"/>
</dbReference>
<gene>
    <name evidence="2" type="ORF">ASPGLDRAFT_411924</name>
</gene>
<feature type="transmembrane region" description="Helical" evidence="1">
    <location>
        <begin position="30"/>
        <end position="49"/>
    </location>
</feature>
<evidence type="ECO:0000313" key="3">
    <source>
        <dbReference type="Proteomes" id="UP000184300"/>
    </source>
</evidence>
<evidence type="ECO:0000313" key="2">
    <source>
        <dbReference type="EMBL" id="OJJ83561.1"/>
    </source>
</evidence>
<accession>A0A1L9VI02</accession>
<dbReference type="GeneID" id="34461621"/>
<organism evidence="2 3">
    <name type="scientific">Aspergillus glaucus CBS 516.65</name>
    <dbReference type="NCBI Taxonomy" id="1160497"/>
    <lineage>
        <taxon>Eukaryota</taxon>
        <taxon>Fungi</taxon>
        <taxon>Dikarya</taxon>
        <taxon>Ascomycota</taxon>
        <taxon>Pezizomycotina</taxon>
        <taxon>Eurotiomycetes</taxon>
        <taxon>Eurotiomycetidae</taxon>
        <taxon>Eurotiales</taxon>
        <taxon>Aspergillaceae</taxon>
        <taxon>Aspergillus</taxon>
        <taxon>Aspergillus subgen. Aspergillus</taxon>
    </lineage>
</organism>
<keyword evidence="1" id="KW-1133">Transmembrane helix</keyword>
<evidence type="ECO:0000256" key="1">
    <source>
        <dbReference type="SAM" id="Phobius"/>
    </source>
</evidence>
<keyword evidence="1" id="KW-0472">Membrane</keyword>
<reference evidence="3" key="1">
    <citation type="journal article" date="2017" name="Genome Biol.">
        <title>Comparative genomics reveals high biological diversity and specific adaptations in the industrially and medically important fungal genus Aspergillus.</title>
        <authorList>
            <person name="de Vries R.P."/>
            <person name="Riley R."/>
            <person name="Wiebenga A."/>
            <person name="Aguilar-Osorio G."/>
            <person name="Amillis S."/>
            <person name="Uchima C.A."/>
            <person name="Anderluh G."/>
            <person name="Asadollahi M."/>
            <person name="Askin M."/>
            <person name="Barry K."/>
            <person name="Battaglia E."/>
            <person name="Bayram O."/>
            <person name="Benocci T."/>
            <person name="Braus-Stromeyer S.A."/>
            <person name="Caldana C."/>
            <person name="Canovas D."/>
            <person name="Cerqueira G.C."/>
            <person name="Chen F."/>
            <person name="Chen W."/>
            <person name="Choi C."/>
            <person name="Clum A."/>
            <person name="Dos Santos R.A."/>
            <person name="Damasio A.R."/>
            <person name="Diallinas G."/>
            <person name="Emri T."/>
            <person name="Fekete E."/>
            <person name="Flipphi M."/>
            <person name="Freyberg S."/>
            <person name="Gallo A."/>
            <person name="Gournas C."/>
            <person name="Habgood R."/>
            <person name="Hainaut M."/>
            <person name="Harispe M.L."/>
            <person name="Henrissat B."/>
            <person name="Hilden K.S."/>
            <person name="Hope R."/>
            <person name="Hossain A."/>
            <person name="Karabika E."/>
            <person name="Karaffa L."/>
            <person name="Karanyi Z."/>
            <person name="Krasevec N."/>
            <person name="Kuo A."/>
            <person name="Kusch H."/>
            <person name="LaButti K."/>
            <person name="Lagendijk E.L."/>
            <person name="Lapidus A."/>
            <person name="Levasseur A."/>
            <person name="Lindquist E."/>
            <person name="Lipzen A."/>
            <person name="Logrieco A.F."/>
            <person name="MacCabe A."/>
            <person name="Maekelae M.R."/>
            <person name="Malavazi I."/>
            <person name="Melin P."/>
            <person name="Meyer V."/>
            <person name="Mielnichuk N."/>
            <person name="Miskei M."/>
            <person name="Molnar A.P."/>
            <person name="Mule G."/>
            <person name="Ngan C.Y."/>
            <person name="Orejas M."/>
            <person name="Orosz E."/>
            <person name="Ouedraogo J.P."/>
            <person name="Overkamp K.M."/>
            <person name="Park H.-S."/>
            <person name="Perrone G."/>
            <person name="Piumi F."/>
            <person name="Punt P.J."/>
            <person name="Ram A.F."/>
            <person name="Ramon A."/>
            <person name="Rauscher S."/>
            <person name="Record E."/>
            <person name="Riano-Pachon D.M."/>
            <person name="Robert V."/>
            <person name="Roehrig J."/>
            <person name="Ruller R."/>
            <person name="Salamov A."/>
            <person name="Salih N.S."/>
            <person name="Samson R.A."/>
            <person name="Sandor E."/>
            <person name="Sanguinetti M."/>
            <person name="Schuetze T."/>
            <person name="Sepcic K."/>
            <person name="Shelest E."/>
            <person name="Sherlock G."/>
            <person name="Sophianopoulou V."/>
            <person name="Squina F.M."/>
            <person name="Sun H."/>
            <person name="Susca A."/>
            <person name="Todd R.B."/>
            <person name="Tsang A."/>
            <person name="Unkles S.E."/>
            <person name="van de Wiele N."/>
            <person name="van Rossen-Uffink D."/>
            <person name="Oliveira J.V."/>
            <person name="Vesth T.C."/>
            <person name="Visser J."/>
            <person name="Yu J.-H."/>
            <person name="Zhou M."/>
            <person name="Andersen M.R."/>
            <person name="Archer D.B."/>
            <person name="Baker S.E."/>
            <person name="Benoit I."/>
            <person name="Brakhage A.A."/>
            <person name="Braus G.H."/>
            <person name="Fischer R."/>
            <person name="Frisvad J.C."/>
            <person name="Goldman G.H."/>
            <person name="Houbraken J."/>
            <person name="Oakley B."/>
            <person name="Pocsi I."/>
            <person name="Scazzocchio C."/>
            <person name="Seiboth B."/>
            <person name="vanKuyk P.A."/>
            <person name="Wortman J."/>
            <person name="Dyer P.S."/>
            <person name="Grigoriev I.V."/>
        </authorList>
    </citation>
    <scope>NUCLEOTIDE SEQUENCE [LARGE SCALE GENOMIC DNA]</scope>
    <source>
        <strain evidence="3">CBS 516.65</strain>
    </source>
</reference>
<dbReference type="Proteomes" id="UP000184300">
    <property type="component" value="Unassembled WGS sequence"/>
</dbReference>
<dbReference type="VEuPathDB" id="FungiDB:ASPGLDRAFT_411924"/>
<protein>
    <submittedName>
        <fullName evidence="2">Uncharacterized protein</fullName>
    </submittedName>
</protein>
<keyword evidence="1" id="KW-0812">Transmembrane</keyword>
<dbReference type="EMBL" id="KV878899">
    <property type="protein sequence ID" value="OJJ83561.1"/>
    <property type="molecule type" value="Genomic_DNA"/>
</dbReference>
<feature type="transmembrane region" description="Helical" evidence="1">
    <location>
        <begin position="55"/>
        <end position="74"/>
    </location>
</feature>
<name>A0A1L9VI02_ASPGL</name>
<sequence>MLANSEAESIGSGSTERIGTSFFLGHDGGILIMLYGTGLLVPGRIVILFDRFFSLGRLFVSLVLPFAALIRTSVHLRQ</sequence>
<dbReference type="AlphaFoldDB" id="A0A1L9VI02"/>
<proteinExistence type="predicted"/>